<sequence length="749" mass="83329">MQVARKKEITIECASNTDLTFKFYSNLLKKFLTIAECDINRQSCALLTTTHTNVYTILYTGRGGILVLTDLEEEIIGNYQCYETVNPQNSVSTNITTSEYTATQGNNYTVPTKSDEPLRPQKRGHIVLGVFKDTFIECSSNVDITFKLINHKANVTVTLAECDLTKKACTILQPNLHNKYNLSYTGIGGVLHIKSLNNESFGTYICCETYNPDIFVSIDVIARSTDAANNTFNFTILAENTTDIHSDQGATNSSSFILAIVLPSIAALTTGIVFINVYLKKKAFIWAASNATDDLDMSPTTPTIAKDGNEEDEKTRLLGLTSSTSNCDSTHHDDFGKLHIESPPSIQAVAALELGTTHSGYAFSFTHDPNNVVINKNWLYGGSSTEVATKTPTIVLLDNKGAFHSFGFDAEKQYDFLANENTHQGWRLFRRFKMELYKNCSLDTTIDDLEGNPYPAMEIFTMTLHFLKEHLLIALKHASPELLETSIQFIITVPAIWTSEAKLFIRESAVKAGIKNQRLKLVVDSVAAATWLTRLNIKDSPEIELQTPGSKWLVVKIGGGTADVLAYEVLSEGKVNVILASGGAWGFTNVEKKILENLDRELGAGNLDKLRRERIGDYYELLQEISDKTRSKYIFSQNVCFVRLPNSLSQYAKHRIETTKIKAWFESEISSFIAHIKTVLNNNPSLKEVTNMVLVDQFAESMNVQTMLREEFPELKVIIPPDSKLAVLKGAVLYGHITDTDTSIPSDSI</sequence>
<evidence type="ECO:0000313" key="2">
    <source>
        <dbReference type="EMBL" id="KAH3817221.1"/>
    </source>
</evidence>
<protein>
    <submittedName>
        <fullName evidence="2">Uncharacterized protein</fullName>
    </submittedName>
</protein>
<name>A0A9D4JM12_DREPO</name>
<organism evidence="2 3">
    <name type="scientific">Dreissena polymorpha</name>
    <name type="common">Zebra mussel</name>
    <name type="synonym">Mytilus polymorpha</name>
    <dbReference type="NCBI Taxonomy" id="45954"/>
    <lineage>
        <taxon>Eukaryota</taxon>
        <taxon>Metazoa</taxon>
        <taxon>Spiralia</taxon>
        <taxon>Lophotrochozoa</taxon>
        <taxon>Mollusca</taxon>
        <taxon>Bivalvia</taxon>
        <taxon>Autobranchia</taxon>
        <taxon>Heteroconchia</taxon>
        <taxon>Euheterodonta</taxon>
        <taxon>Imparidentia</taxon>
        <taxon>Neoheterodontei</taxon>
        <taxon>Myida</taxon>
        <taxon>Dreissenoidea</taxon>
        <taxon>Dreissenidae</taxon>
        <taxon>Dreissena</taxon>
    </lineage>
</organism>
<keyword evidence="1" id="KW-0472">Membrane</keyword>
<dbReference type="SUPFAM" id="SSF53067">
    <property type="entry name" value="Actin-like ATPase domain"/>
    <property type="match status" value="2"/>
</dbReference>
<evidence type="ECO:0000256" key="1">
    <source>
        <dbReference type="SAM" id="Phobius"/>
    </source>
</evidence>
<dbReference type="EMBL" id="JAIWYP010000005">
    <property type="protein sequence ID" value="KAH3817221.1"/>
    <property type="molecule type" value="Genomic_DNA"/>
</dbReference>
<dbReference type="CDD" id="cd10229">
    <property type="entry name" value="ASKHA_NBD_HSP70_HSPA12"/>
    <property type="match status" value="1"/>
</dbReference>
<proteinExistence type="predicted"/>
<keyword evidence="1" id="KW-1133">Transmembrane helix</keyword>
<reference evidence="2" key="1">
    <citation type="journal article" date="2019" name="bioRxiv">
        <title>The Genome of the Zebra Mussel, Dreissena polymorpha: A Resource for Invasive Species Research.</title>
        <authorList>
            <person name="McCartney M.A."/>
            <person name="Auch B."/>
            <person name="Kono T."/>
            <person name="Mallez S."/>
            <person name="Zhang Y."/>
            <person name="Obille A."/>
            <person name="Becker A."/>
            <person name="Abrahante J.E."/>
            <person name="Garbe J."/>
            <person name="Badalamenti J.P."/>
            <person name="Herman A."/>
            <person name="Mangelson H."/>
            <person name="Liachko I."/>
            <person name="Sullivan S."/>
            <person name="Sone E.D."/>
            <person name="Koren S."/>
            <person name="Silverstein K.A.T."/>
            <person name="Beckman K.B."/>
            <person name="Gohl D.M."/>
        </authorList>
    </citation>
    <scope>NUCLEOTIDE SEQUENCE</scope>
    <source>
        <strain evidence="2">Duluth1</strain>
        <tissue evidence="2">Whole animal</tissue>
    </source>
</reference>
<keyword evidence="3" id="KW-1185">Reference proteome</keyword>
<reference evidence="2" key="2">
    <citation type="submission" date="2020-11" db="EMBL/GenBank/DDBJ databases">
        <authorList>
            <person name="McCartney M.A."/>
            <person name="Auch B."/>
            <person name="Kono T."/>
            <person name="Mallez S."/>
            <person name="Becker A."/>
            <person name="Gohl D.M."/>
            <person name="Silverstein K.A.T."/>
            <person name="Koren S."/>
            <person name="Bechman K.B."/>
            <person name="Herman A."/>
            <person name="Abrahante J.E."/>
            <person name="Garbe J."/>
        </authorList>
    </citation>
    <scope>NUCLEOTIDE SEQUENCE</scope>
    <source>
        <strain evidence="2">Duluth1</strain>
        <tissue evidence="2">Whole animal</tissue>
    </source>
</reference>
<dbReference type="Proteomes" id="UP000828390">
    <property type="component" value="Unassembled WGS sequence"/>
</dbReference>
<comment type="caution">
    <text evidence="2">The sequence shown here is derived from an EMBL/GenBank/DDBJ whole genome shotgun (WGS) entry which is preliminary data.</text>
</comment>
<dbReference type="Gene3D" id="3.30.420.40">
    <property type="match status" value="2"/>
</dbReference>
<evidence type="ECO:0000313" key="3">
    <source>
        <dbReference type="Proteomes" id="UP000828390"/>
    </source>
</evidence>
<gene>
    <name evidence="2" type="ORF">DPMN_118753</name>
</gene>
<dbReference type="InterPro" id="IPR043129">
    <property type="entry name" value="ATPase_NBD"/>
</dbReference>
<dbReference type="AlphaFoldDB" id="A0A9D4JM12"/>
<accession>A0A9D4JM12</accession>
<feature type="transmembrane region" description="Helical" evidence="1">
    <location>
        <begin position="256"/>
        <end position="279"/>
    </location>
</feature>
<dbReference type="Gene3D" id="3.90.640.10">
    <property type="entry name" value="Actin, Chain A, domain 4"/>
    <property type="match status" value="1"/>
</dbReference>
<keyword evidence="1" id="KW-0812">Transmembrane</keyword>
<dbReference type="PANTHER" id="PTHR14187">
    <property type="entry name" value="ALPHA KINASE/ELONGATION FACTOR 2 KINASE"/>
    <property type="match status" value="1"/>
</dbReference>
<dbReference type="PANTHER" id="PTHR14187:SF5">
    <property type="entry name" value="HEAT SHOCK 70 KDA PROTEIN 12A"/>
    <property type="match status" value="1"/>
</dbReference>